<name>A0A915ICY9_ROMCU</name>
<reference evidence="2" key="1">
    <citation type="submission" date="2022-11" db="UniProtKB">
        <authorList>
            <consortium name="WormBaseParasite"/>
        </authorList>
    </citation>
    <scope>IDENTIFICATION</scope>
</reference>
<keyword evidence="1" id="KW-1185">Reference proteome</keyword>
<proteinExistence type="predicted"/>
<evidence type="ECO:0000313" key="2">
    <source>
        <dbReference type="WBParaSite" id="nRc.2.0.1.t11653-RA"/>
    </source>
</evidence>
<sequence>MDLRDGTTALSTLGENNIPPQLDPITLCFVILVDAKETPAFLDAGCQRTIISQHLHKALIKESPK</sequence>
<evidence type="ECO:0000313" key="1">
    <source>
        <dbReference type="Proteomes" id="UP000887565"/>
    </source>
</evidence>
<accession>A0A915ICY9</accession>
<dbReference type="WBParaSite" id="nRc.2.0.1.t11653-RA">
    <property type="protein sequence ID" value="nRc.2.0.1.t11653-RA"/>
    <property type="gene ID" value="nRc.2.0.1.g11653"/>
</dbReference>
<protein>
    <submittedName>
        <fullName evidence="2">Uncharacterized protein</fullName>
    </submittedName>
</protein>
<dbReference type="Proteomes" id="UP000887565">
    <property type="component" value="Unplaced"/>
</dbReference>
<organism evidence="1 2">
    <name type="scientific">Romanomermis culicivorax</name>
    <name type="common">Nematode worm</name>
    <dbReference type="NCBI Taxonomy" id="13658"/>
    <lineage>
        <taxon>Eukaryota</taxon>
        <taxon>Metazoa</taxon>
        <taxon>Ecdysozoa</taxon>
        <taxon>Nematoda</taxon>
        <taxon>Enoplea</taxon>
        <taxon>Dorylaimia</taxon>
        <taxon>Mermithida</taxon>
        <taxon>Mermithoidea</taxon>
        <taxon>Mermithidae</taxon>
        <taxon>Romanomermis</taxon>
    </lineage>
</organism>
<dbReference type="AlphaFoldDB" id="A0A915ICY9"/>